<protein>
    <submittedName>
        <fullName evidence="2">Venom allergen 502</fullName>
    </submittedName>
</protein>
<evidence type="ECO:0000313" key="2">
    <source>
        <dbReference type="EMBL" id="QQP57369.1"/>
    </source>
</evidence>
<reference evidence="3" key="1">
    <citation type="submission" date="2021-01" db="EMBL/GenBank/DDBJ databases">
        <title>Caligus Genome Assembly.</title>
        <authorList>
            <person name="Gallardo-Escarate C."/>
        </authorList>
    </citation>
    <scope>NUCLEOTIDE SEQUENCE [LARGE SCALE GENOMIC DNA]</scope>
</reference>
<dbReference type="AlphaFoldDB" id="A0A7T8KK19"/>
<keyword evidence="3" id="KW-1185">Reference proteome</keyword>
<dbReference type="CDD" id="cd05380">
    <property type="entry name" value="CAP_euk"/>
    <property type="match status" value="1"/>
</dbReference>
<name>A0A7T8KK19_CALRO</name>
<sequence>TWDEELAIEAQTWADQCITDHDCPSCRKLSRFPVGQNLYSFGHIPGIFEGSWKRAINGWYDEVVDFRRDHVDPF</sequence>
<evidence type="ECO:0000313" key="3">
    <source>
        <dbReference type="Proteomes" id="UP000595437"/>
    </source>
</evidence>
<dbReference type="InterPro" id="IPR035940">
    <property type="entry name" value="CAP_sf"/>
</dbReference>
<evidence type="ECO:0000259" key="1">
    <source>
        <dbReference type="Pfam" id="PF00188"/>
    </source>
</evidence>
<dbReference type="Gene3D" id="3.40.33.10">
    <property type="entry name" value="CAP"/>
    <property type="match status" value="1"/>
</dbReference>
<dbReference type="EMBL" id="CP045891">
    <property type="protein sequence ID" value="QQP57369.1"/>
    <property type="molecule type" value="Genomic_DNA"/>
</dbReference>
<gene>
    <name evidence="2" type="ORF">FKW44_002335</name>
</gene>
<feature type="non-terminal residue" evidence="2">
    <location>
        <position position="1"/>
    </location>
</feature>
<dbReference type="InterPro" id="IPR014044">
    <property type="entry name" value="CAP_dom"/>
</dbReference>
<feature type="non-terminal residue" evidence="2">
    <location>
        <position position="74"/>
    </location>
</feature>
<organism evidence="2 3">
    <name type="scientific">Caligus rogercresseyi</name>
    <name type="common">Sea louse</name>
    <dbReference type="NCBI Taxonomy" id="217165"/>
    <lineage>
        <taxon>Eukaryota</taxon>
        <taxon>Metazoa</taxon>
        <taxon>Ecdysozoa</taxon>
        <taxon>Arthropoda</taxon>
        <taxon>Crustacea</taxon>
        <taxon>Multicrustacea</taxon>
        <taxon>Hexanauplia</taxon>
        <taxon>Copepoda</taxon>
        <taxon>Siphonostomatoida</taxon>
        <taxon>Caligidae</taxon>
        <taxon>Caligus</taxon>
    </lineage>
</organism>
<dbReference type="OrthoDB" id="6377275at2759"/>
<accession>A0A7T8KK19</accession>
<dbReference type="SUPFAM" id="SSF55797">
    <property type="entry name" value="PR-1-like"/>
    <property type="match status" value="1"/>
</dbReference>
<feature type="domain" description="SCP" evidence="1">
    <location>
        <begin position="1"/>
        <end position="67"/>
    </location>
</feature>
<dbReference type="Pfam" id="PF00188">
    <property type="entry name" value="CAP"/>
    <property type="match status" value="1"/>
</dbReference>
<dbReference type="Proteomes" id="UP000595437">
    <property type="component" value="Chromosome 2"/>
</dbReference>
<proteinExistence type="predicted"/>